<evidence type="ECO:0000256" key="4">
    <source>
        <dbReference type="SAM" id="MobiDB-lite"/>
    </source>
</evidence>
<feature type="region of interest" description="Disordered" evidence="4">
    <location>
        <begin position="454"/>
        <end position="513"/>
    </location>
</feature>
<feature type="domain" description="Fungal-type protein kinase" evidence="5">
    <location>
        <begin position="226"/>
        <end position="640"/>
    </location>
</feature>
<dbReference type="Pfam" id="PF17667">
    <property type="entry name" value="Pkinase_fungal"/>
    <property type="match status" value="1"/>
</dbReference>
<feature type="compositionally biased region" description="Low complexity" evidence="4">
    <location>
        <begin position="463"/>
        <end position="473"/>
    </location>
</feature>
<reference evidence="6 7" key="1">
    <citation type="submission" date="2015-03" db="EMBL/GenBank/DDBJ databases">
        <authorList>
            <person name="Radwan O."/>
            <person name="Al-Naeli F.A."/>
            <person name="Rendon G.A."/>
            <person name="Fields C."/>
        </authorList>
    </citation>
    <scope>NUCLEOTIDE SEQUENCE [LARGE SCALE GENOMIC DNA]</scope>
    <source>
        <strain evidence="6">CR-DP1</strain>
    </source>
</reference>
<evidence type="ECO:0000256" key="2">
    <source>
        <dbReference type="ARBA" id="ARBA00047899"/>
    </source>
</evidence>
<dbReference type="Gene3D" id="1.10.510.10">
    <property type="entry name" value="Transferase(Phosphotransferase) domain 1"/>
    <property type="match status" value="1"/>
</dbReference>
<dbReference type="InterPro" id="IPR011009">
    <property type="entry name" value="Kinase-like_dom_sf"/>
</dbReference>
<comment type="catalytic activity">
    <reaction evidence="3">
        <text>L-seryl-[protein] + ATP = O-phospho-L-seryl-[protein] + ADP + H(+)</text>
        <dbReference type="Rhea" id="RHEA:17989"/>
        <dbReference type="Rhea" id="RHEA-COMP:9863"/>
        <dbReference type="Rhea" id="RHEA-COMP:11604"/>
        <dbReference type="ChEBI" id="CHEBI:15378"/>
        <dbReference type="ChEBI" id="CHEBI:29999"/>
        <dbReference type="ChEBI" id="CHEBI:30616"/>
        <dbReference type="ChEBI" id="CHEBI:83421"/>
        <dbReference type="ChEBI" id="CHEBI:456216"/>
        <dbReference type="EC" id="2.7.11.1"/>
    </reaction>
</comment>
<dbReference type="SUPFAM" id="SSF56112">
    <property type="entry name" value="Protein kinase-like (PK-like)"/>
    <property type="match status" value="1"/>
</dbReference>
<dbReference type="OrthoDB" id="5584477at2759"/>
<name>A0A0F4ZKH3_9PEZI</name>
<evidence type="ECO:0000256" key="3">
    <source>
        <dbReference type="ARBA" id="ARBA00048679"/>
    </source>
</evidence>
<evidence type="ECO:0000259" key="5">
    <source>
        <dbReference type="Pfam" id="PF17667"/>
    </source>
</evidence>
<keyword evidence="7" id="KW-1185">Reference proteome</keyword>
<dbReference type="GO" id="GO:0004674">
    <property type="term" value="F:protein serine/threonine kinase activity"/>
    <property type="evidence" value="ECO:0007669"/>
    <property type="project" value="UniProtKB-EC"/>
</dbReference>
<organism evidence="6 7">
    <name type="scientific">Thielaviopsis punctulata</name>
    <dbReference type="NCBI Taxonomy" id="72032"/>
    <lineage>
        <taxon>Eukaryota</taxon>
        <taxon>Fungi</taxon>
        <taxon>Dikarya</taxon>
        <taxon>Ascomycota</taxon>
        <taxon>Pezizomycotina</taxon>
        <taxon>Sordariomycetes</taxon>
        <taxon>Hypocreomycetidae</taxon>
        <taxon>Microascales</taxon>
        <taxon>Ceratocystidaceae</taxon>
        <taxon>Thielaviopsis</taxon>
    </lineage>
</organism>
<evidence type="ECO:0000256" key="1">
    <source>
        <dbReference type="ARBA" id="ARBA00012513"/>
    </source>
</evidence>
<dbReference type="PROSITE" id="PS00109">
    <property type="entry name" value="PROTEIN_KINASE_TYR"/>
    <property type="match status" value="1"/>
</dbReference>
<accession>A0A0F4ZKH3</accession>
<dbReference type="PANTHER" id="PTHR38248">
    <property type="entry name" value="FUNK1 6"/>
    <property type="match status" value="1"/>
</dbReference>
<evidence type="ECO:0000313" key="6">
    <source>
        <dbReference type="EMBL" id="KKA30700.1"/>
    </source>
</evidence>
<feature type="compositionally biased region" description="Basic and acidic residues" evidence="4">
    <location>
        <begin position="735"/>
        <end position="744"/>
    </location>
</feature>
<evidence type="ECO:0000313" key="7">
    <source>
        <dbReference type="Proteomes" id="UP000033483"/>
    </source>
</evidence>
<feature type="non-terminal residue" evidence="6">
    <location>
        <position position="1"/>
    </location>
</feature>
<comment type="caution">
    <text evidence="6">The sequence shown here is derived from an EMBL/GenBank/DDBJ whole genome shotgun (WGS) entry which is preliminary data.</text>
</comment>
<protein>
    <recommendedName>
        <fullName evidence="1">non-specific serine/threonine protein kinase</fullName>
        <ecNumber evidence="1">2.7.11.1</ecNumber>
    </recommendedName>
</protein>
<dbReference type="PANTHER" id="PTHR38248:SF2">
    <property type="entry name" value="FUNK1 11"/>
    <property type="match status" value="1"/>
</dbReference>
<gene>
    <name evidence="6" type="ORF">TD95_005428</name>
</gene>
<dbReference type="AlphaFoldDB" id="A0A0F4ZKH3"/>
<dbReference type="InterPro" id="IPR008266">
    <property type="entry name" value="Tyr_kinase_AS"/>
</dbReference>
<comment type="catalytic activity">
    <reaction evidence="2">
        <text>L-threonyl-[protein] + ATP = O-phospho-L-threonyl-[protein] + ADP + H(+)</text>
        <dbReference type="Rhea" id="RHEA:46608"/>
        <dbReference type="Rhea" id="RHEA-COMP:11060"/>
        <dbReference type="Rhea" id="RHEA-COMP:11605"/>
        <dbReference type="ChEBI" id="CHEBI:15378"/>
        <dbReference type="ChEBI" id="CHEBI:30013"/>
        <dbReference type="ChEBI" id="CHEBI:30616"/>
        <dbReference type="ChEBI" id="CHEBI:61977"/>
        <dbReference type="ChEBI" id="CHEBI:456216"/>
        <dbReference type="EC" id="2.7.11.1"/>
    </reaction>
</comment>
<dbReference type="InterPro" id="IPR040976">
    <property type="entry name" value="Pkinase_fungal"/>
</dbReference>
<proteinExistence type="predicted"/>
<sequence>QQILCDSALSSLLATFTSRHLSSPKSPSLTLRHDIIELLQTLPNDISHIKPIVDCILTHSSDVQIWNSVYQAVAKLSRPHTPTASESKPDAVFATPVRESSAAAKHTTGLPKSYNEVNIDVYQNLDTIWYDVDLYNVFSESAAVTSEANQVFENFTSGQEPLYIEGQGWRNWPTNAKEESVSTWLQEMASRITQLSQTLPSAPLIRQKLISSPRKSLDGTENRYSPDVVIVDAALNNDDINHWNQILALIELKNEARLDGISTRVQLARYALQMFKAQHHRRFILGLTLCGSKMRLWSLDHSGMLGSTQIDINTDGEKFVSIVLGFLTMDRVLLGLDPTITSKDGCPSFNATIDGQSQCIILDSIISRQYGIMCRSTTCWRGHYNVDGESITVVVKDSWQAPERQEEELLQRAQERNIANMPRLLCAYTVQVNNTDDDIMGNIRKNTSVQHDKWHKVPNPLCSVNSSDSQKSTTSKKRTASEVGATESSSKRLARNAKAIKSNKKPHSSPLLPMNRVHKRAVFRDVGSPIYKEESLSILLESFAQCIKAHKSLLDAGILHRDISIGNLLINQDRSDPSRLGLLIDLDHAVDINRTSPSGLAVRTGTFLFMSIDILSGHKGFQHSFMDDLESFFWVLFWVCLDPKSSLVSELEQNTRLPTGLATYKQGVIVLNSFEGKLRDNCALKYKPLIPCVIELWRVVFPKGLTWETKNVNHDMYQKMMDILKKHAARIQKEDKLVEQDNKGKGQAQEGEEK</sequence>
<dbReference type="EMBL" id="LAEV01000315">
    <property type="protein sequence ID" value="KKA30700.1"/>
    <property type="molecule type" value="Genomic_DNA"/>
</dbReference>
<dbReference type="EC" id="2.7.11.1" evidence="1"/>
<feature type="region of interest" description="Disordered" evidence="4">
    <location>
        <begin position="735"/>
        <end position="754"/>
    </location>
</feature>
<dbReference type="Proteomes" id="UP000033483">
    <property type="component" value="Unassembled WGS sequence"/>
</dbReference>